<evidence type="ECO:0000256" key="1">
    <source>
        <dbReference type="SAM" id="MobiDB-lite"/>
    </source>
</evidence>
<proteinExistence type="predicted"/>
<feature type="region of interest" description="Disordered" evidence="1">
    <location>
        <begin position="488"/>
        <end position="574"/>
    </location>
</feature>
<name>A0AAD7G0K4_MYCRO</name>
<dbReference type="AlphaFoldDB" id="A0AAD7G0K4"/>
<evidence type="ECO:0000313" key="3">
    <source>
        <dbReference type="Proteomes" id="UP001221757"/>
    </source>
</evidence>
<feature type="region of interest" description="Disordered" evidence="1">
    <location>
        <begin position="122"/>
        <end position="150"/>
    </location>
</feature>
<comment type="caution">
    <text evidence="2">The sequence shown here is derived from an EMBL/GenBank/DDBJ whole genome shotgun (WGS) entry which is preliminary data.</text>
</comment>
<evidence type="ECO:0000313" key="2">
    <source>
        <dbReference type="EMBL" id="KAJ7653447.1"/>
    </source>
</evidence>
<reference evidence="2" key="1">
    <citation type="submission" date="2023-03" db="EMBL/GenBank/DDBJ databases">
        <title>Massive genome expansion in bonnet fungi (Mycena s.s.) driven by repeated elements and novel gene families across ecological guilds.</title>
        <authorList>
            <consortium name="Lawrence Berkeley National Laboratory"/>
            <person name="Harder C.B."/>
            <person name="Miyauchi S."/>
            <person name="Viragh M."/>
            <person name="Kuo A."/>
            <person name="Thoen E."/>
            <person name="Andreopoulos B."/>
            <person name="Lu D."/>
            <person name="Skrede I."/>
            <person name="Drula E."/>
            <person name="Henrissat B."/>
            <person name="Morin E."/>
            <person name="Kohler A."/>
            <person name="Barry K."/>
            <person name="LaButti K."/>
            <person name="Morin E."/>
            <person name="Salamov A."/>
            <person name="Lipzen A."/>
            <person name="Mereny Z."/>
            <person name="Hegedus B."/>
            <person name="Baldrian P."/>
            <person name="Stursova M."/>
            <person name="Weitz H."/>
            <person name="Taylor A."/>
            <person name="Grigoriev I.V."/>
            <person name="Nagy L.G."/>
            <person name="Martin F."/>
            <person name="Kauserud H."/>
        </authorList>
    </citation>
    <scope>NUCLEOTIDE SEQUENCE</scope>
    <source>
        <strain evidence="2">CBHHK067</strain>
    </source>
</reference>
<dbReference type="Proteomes" id="UP001221757">
    <property type="component" value="Unassembled WGS sequence"/>
</dbReference>
<protein>
    <submittedName>
        <fullName evidence="2">Uncharacterized protein</fullName>
    </submittedName>
</protein>
<dbReference type="EMBL" id="JARKIE010000335">
    <property type="protein sequence ID" value="KAJ7653447.1"/>
    <property type="molecule type" value="Genomic_DNA"/>
</dbReference>
<feature type="compositionally biased region" description="Acidic residues" evidence="1">
    <location>
        <begin position="133"/>
        <end position="145"/>
    </location>
</feature>
<accession>A0AAD7G0K4</accession>
<organism evidence="2 3">
    <name type="scientific">Mycena rosella</name>
    <name type="common">Pink bonnet</name>
    <name type="synonym">Agaricus rosellus</name>
    <dbReference type="NCBI Taxonomy" id="1033263"/>
    <lineage>
        <taxon>Eukaryota</taxon>
        <taxon>Fungi</taxon>
        <taxon>Dikarya</taxon>
        <taxon>Basidiomycota</taxon>
        <taxon>Agaricomycotina</taxon>
        <taxon>Agaricomycetes</taxon>
        <taxon>Agaricomycetidae</taxon>
        <taxon>Agaricales</taxon>
        <taxon>Marasmiineae</taxon>
        <taxon>Mycenaceae</taxon>
        <taxon>Mycena</taxon>
    </lineage>
</organism>
<gene>
    <name evidence="2" type="ORF">B0H17DRAFT_1214681</name>
</gene>
<keyword evidence="3" id="KW-1185">Reference proteome</keyword>
<sequence length="574" mass="63279">MARTKTTNESQTKTTKTMYKLYDETAVPDIMPFPALSHVAITKGEEAAVPKLNEHQRSWIHGIGLHGVDLVALTRKAADDFYDRVKNDAFAAKAFQHQVQPEDREEEASLIGLVAAWKLANPQKKKKRRTTTDDDDDGSDQEEDEGGHAGLLRGYSKAGWRIVIQRVISNKRSARVLKHKPKQEAASKLIPEPTALAKLLGLTVYTGRDKFRDDRHDIIYEHSKTLMDVPNPVGRVRRAEALMWANEDQAWWEAAAGAEEGVDWVERQRLVPSGFKHMVDALHTSGKFRPFVNDEGEVHFEWAEAVPKDICLCHAFEKQYVQLVKENVNAMYAWAEKPLQEYAAARGDSIKAPAPVFDLSAEELDDVSPNVLTQKVTGFLAESYKAVFGSGDIPWAAIVSAPDAYYDTTLVPLGFTLEGVDALSDVGLLPQASLERRVSRSLAPWITGLLAPWITGLLAPWITRSLAPRVTRSRITLSFAIGSSRHNAPCDTDPLAPRDTPSLAVASSRHHAPHDTDPLAPRDTPSLAVASSRHHAPRDTDPLAPRDAPSLASYGRHPTPSARRPGGSSGARRS</sequence>